<sequence length="424" mass="47496">MRSTRIWTRLLGVEKTVIELVEVEEPDAGEDGPEDVLIVVHARPAKGRRQRCGICQRRCARYDNGEGRRRWWALDLGTLQAVIEADAPRVSCPEHGVVVASVPWARHGAGHTPPFDDQVAWLATHCSKTAITQLMRIGWRTVGAICTRVWAGVEQRVDLLAGLRRIGIDEISYKRHHKYLTIVVDHASGRLVWAEAGRDKATLRKFFDLLGEERSTKITHVSADAADWIATVVAERCPNAVRVMDPFHTVQWATDALDTVRRQVWNDERGGNGRATAGSKSLKKARWALWKNPEDLTTGQQAQLAFIAKAHPVLHRAYLLKEGLRMALKQGQETAQALWDWVLWARRSRLEPFVKLQRSIVKHWDAITAAADHGLSNGLVESMNTKIRLITRMAFGFKDANALIALAMLSLGGHRPHLPGRQAA</sequence>
<comment type="caution">
    <text evidence="4">The sequence shown here is derived from an EMBL/GenBank/DDBJ whole genome shotgun (WGS) entry which is preliminary data.</text>
</comment>
<dbReference type="EMBL" id="SUMC01000099">
    <property type="protein sequence ID" value="TJZ99656.1"/>
    <property type="molecule type" value="Genomic_DNA"/>
</dbReference>
<dbReference type="Pfam" id="PF13542">
    <property type="entry name" value="HTH_Tnp_ISL3"/>
    <property type="match status" value="1"/>
</dbReference>
<reference evidence="4 5" key="1">
    <citation type="submission" date="2019-04" db="EMBL/GenBank/DDBJ databases">
        <title>Streptomyces oryziradicis sp. nov., a novel actinomycete isolated from rhizosphere soil of rice (Oryza sativa L.).</title>
        <authorList>
            <person name="Li C."/>
        </authorList>
    </citation>
    <scope>NUCLEOTIDE SEQUENCE [LARGE SCALE GENOMIC DNA]</scope>
    <source>
        <strain evidence="4 5">NEAU-C40</strain>
    </source>
</reference>
<protein>
    <submittedName>
        <fullName evidence="4">ISL3 family transposase</fullName>
    </submittedName>
</protein>
<dbReference type="PANTHER" id="PTHR33498:SF1">
    <property type="entry name" value="TRANSPOSASE FOR INSERTION SEQUENCE ELEMENT IS1557"/>
    <property type="match status" value="1"/>
</dbReference>
<dbReference type="Proteomes" id="UP000305778">
    <property type="component" value="Unassembled WGS sequence"/>
</dbReference>
<accession>A0A4U0RVV4</accession>
<evidence type="ECO:0000313" key="4">
    <source>
        <dbReference type="EMBL" id="TJZ99656.1"/>
    </source>
</evidence>
<dbReference type="OrthoDB" id="3238779at2"/>
<evidence type="ECO:0000259" key="3">
    <source>
        <dbReference type="Pfam" id="PF14690"/>
    </source>
</evidence>
<evidence type="ECO:0000259" key="2">
    <source>
        <dbReference type="Pfam" id="PF13542"/>
    </source>
</evidence>
<dbReference type="NCBIfam" id="NF033550">
    <property type="entry name" value="transpos_ISL3"/>
    <property type="match status" value="1"/>
</dbReference>
<evidence type="ECO:0000313" key="5">
    <source>
        <dbReference type="Proteomes" id="UP000305778"/>
    </source>
</evidence>
<organism evidence="4 5">
    <name type="scientific">Actinacidiphila oryziradicis</name>
    <dbReference type="NCBI Taxonomy" id="2571141"/>
    <lineage>
        <taxon>Bacteria</taxon>
        <taxon>Bacillati</taxon>
        <taxon>Actinomycetota</taxon>
        <taxon>Actinomycetes</taxon>
        <taxon>Kitasatosporales</taxon>
        <taxon>Streptomycetaceae</taxon>
        <taxon>Actinacidiphila</taxon>
    </lineage>
</organism>
<gene>
    <name evidence="4" type="ORF">FCI23_44815</name>
</gene>
<dbReference type="InterPro" id="IPR047951">
    <property type="entry name" value="Transpos_ISL3"/>
</dbReference>
<dbReference type="PANTHER" id="PTHR33498">
    <property type="entry name" value="TRANSPOSASE FOR INSERTION SEQUENCE ELEMENT IS1557"/>
    <property type="match status" value="1"/>
</dbReference>
<dbReference type="InterPro" id="IPR029261">
    <property type="entry name" value="Transposase_Znf"/>
</dbReference>
<feature type="domain" description="Transposase IS204/IS1001/IS1096/IS1165 helix-turn-helix" evidence="2">
    <location>
        <begin position="101"/>
        <end position="150"/>
    </location>
</feature>
<feature type="domain" description="Transposase IS204/IS1001/IS1096/IS1165 DDE" evidence="1">
    <location>
        <begin position="166"/>
        <end position="405"/>
    </location>
</feature>
<dbReference type="Pfam" id="PF01610">
    <property type="entry name" value="DDE_Tnp_ISL3"/>
    <property type="match status" value="1"/>
</dbReference>
<feature type="domain" description="Transposase IS204/IS1001/IS1096/IS1165 zinc-finger" evidence="3">
    <location>
        <begin position="49"/>
        <end position="95"/>
    </location>
</feature>
<proteinExistence type="predicted"/>
<name>A0A4U0RVV4_9ACTN</name>
<dbReference type="InterPro" id="IPR032877">
    <property type="entry name" value="Transposase_HTH"/>
</dbReference>
<keyword evidence="5" id="KW-1185">Reference proteome</keyword>
<dbReference type="RefSeq" id="WP_136729800.1">
    <property type="nucleotide sequence ID" value="NZ_SUMC01000099.1"/>
</dbReference>
<dbReference type="Pfam" id="PF14690">
    <property type="entry name" value="Zn_ribbon_ISL3"/>
    <property type="match status" value="1"/>
</dbReference>
<evidence type="ECO:0000259" key="1">
    <source>
        <dbReference type="Pfam" id="PF01610"/>
    </source>
</evidence>
<dbReference type="InterPro" id="IPR002560">
    <property type="entry name" value="Transposase_DDE"/>
</dbReference>
<dbReference type="AlphaFoldDB" id="A0A4U0RVV4"/>